<dbReference type="GO" id="GO:0008081">
    <property type="term" value="F:phosphoric diester hydrolase activity"/>
    <property type="evidence" value="ECO:0007669"/>
    <property type="project" value="InterPro"/>
</dbReference>
<gene>
    <name evidence="4" type="ORF">SAMN05421827_11217</name>
</gene>
<keyword evidence="5" id="KW-1185">Reference proteome</keyword>
<organism evidence="4 5">
    <name type="scientific">Pedobacter terrae</name>
    <dbReference type="NCBI Taxonomy" id="405671"/>
    <lineage>
        <taxon>Bacteria</taxon>
        <taxon>Pseudomonadati</taxon>
        <taxon>Bacteroidota</taxon>
        <taxon>Sphingobacteriia</taxon>
        <taxon>Sphingobacteriales</taxon>
        <taxon>Sphingobacteriaceae</taxon>
        <taxon>Pedobacter</taxon>
    </lineage>
</organism>
<dbReference type="PANTHER" id="PTHR10963:SF55">
    <property type="entry name" value="GLYCOSIDE HYDROLASE FAMILY 16 PROTEIN"/>
    <property type="match status" value="1"/>
</dbReference>
<dbReference type="InterPro" id="IPR017946">
    <property type="entry name" value="PLC-like_Pdiesterase_TIM-brl"/>
</dbReference>
<dbReference type="GO" id="GO:0004553">
    <property type="term" value="F:hydrolase activity, hydrolyzing O-glycosyl compounds"/>
    <property type="evidence" value="ECO:0007669"/>
    <property type="project" value="InterPro"/>
</dbReference>
<dbReference type="PROSITE" id="PS51704">
    <property type="entry name" value="GP_PDE"/>
    <property type="match status" value="1"/>
</dbReference>
<keyword evidence="6" id="KW-0479">Metal-binding</keyword>
<dbReference type="GO" id="GO:0005975">
    <property type="term" value="P:carbohydrate metabolic process"/>
    <property type="evidence" value="ECO:0007669"/>
    <property type="project" value="InterPro"/>
</dbReference>
<sequence>MYNDANMKQLIISTLMLFFFTASFGQKFNWNKNQVIAHRGAWKKNNFPQNSIASLNEAVKLGCYGSEFDVWMTADHVLVINHDPEFQGLTIEKVNYADLLTKTMTNGEKIPTLEAYLLAGKKQKTTKLILEIKPSLISKERGLEVTNKCVEMVRKLKVTDWVEYISFDYDYCKRILTLLPNAKVAYLKGEISAEQIKADKLTGVDYHYSVYQKDNWIENAQKLGLTVNAWTVNNAPEMQWLSAHNVEYITTNEPELLFEEIKKTPVAQGWKLKWADEFDDAGLPLTKNWGYDVGGRGWGNNELQYYTDADTANAIVKKGNLNIIAIKAEKENKHYTSARLVTKNKFDFKYGRVEVRAILPKGRGLWPAIWALPTDSKYGSWPKSGEIDIMEHVGYDPDSVHGTVHTEKFNHVIHTQVGKALKVNNPYTEYHIYAIEWFTDHIDFFIDDQKYLTFKNTQKGSGDWPFDQNFHIILNLAVGGNWGGKKGVDDAIFPATMKVDYVRVFQK</sequence>
<dbReference type="PANTHER" id="PTHR10963">
    <property type="entry name" value="GLYCOSYL HYDROLASE-RELATED"/>
    <property type="match status" value="1"/>
</dbReference>
<dbReference type="InterPro" id="IPR030395">
    <property type="entry name" value="GP_PDE_dom"/>
</dbReference>
<dbReference type="GO" id="GO:0006629">
    <property type="term" value="P:lipid metabolic process"/>
    <property type="evidence" value="ECO:0007669"/>
    <property type="project" value="InterPro"/>
</dbReference>
<evidence type="ECO:0007829" key="6">
    <source>
        <dbReference type="PDB" id="7WW4"/>
    </source>
</evidence>
<feature type="binding site" evidence="6">
    <location>
        <position position="67"/>
    </location>
    <ligand>
        <name>Ca(2+)</name>
        <dbReference type="ChEBI" id="CHEBI:29108"/>
        <label>1</label>
    </ligand>
</feature>
<dbReference type="Gene3D" id="3.20.20.190">
    <property type="entry name" value="Phosphatidylinositol (PI) phosphodiesterase"/>
    <property type="match status" value="1"/>
</dbReference>
<reference evidence="5" key="1">
    <citation type="submission" date="2016-10" db="EMBL/GenBank/DDBJ databases">
        <authorList>
            <person name="Varghese N."/>
            <person name="Submissions S."/>
        </authorList>
    </citation>
    <scope>NUCLEOTIDE SEQUENCE [LARGE SCALE GENOMIC DNA]</scope>
    <source>
        <strain evidence="5">DSM 17933</strain>
    </source>
</reference>
<dbReference type="Pfam" id="PF03009">
    <property type="entry name" value="GDPD"/>
    <property type="match status" value="1"/>
</dbReference>
<dbReference type="STRING" id="405671.SAMN05421827_11217"/>
<keyword evidence="6 7" id="KW-0002">3D-structure</keyword>
<reference evidence="7" key="2">
    <citation type="submission" date="2022-02" db="PDB data bank">
        <title>Crystal structure of beta-1,3(4)-glucanase with Laminaritriose.</title>
        <authorList>
            <person name="Jiang Z.Q."/>
            <person name="Ma J.W."/>
        </authorList>
    </citation>
    <scope>X-RAY CRYSTALLOGRAPHY (2.20 ANGSTROMS) OF 28-507</scope>
</reference>
<feature type="binding site" evidence="6">
    <location>
        <position position="131"/>
    </location>
    <ligand>
        <name>Ca(2+)</name>
        <dbReference type="ChEBI" id="CHEBI:29108"/>
        <label>1</label>
    </ligand>
</feature>
<dbReference type="AlphaFoldDB" id="A0A1G7XNR7"/>
<dbReference type="Proteomes" id="UP000199643">
    <property type="component" value="Unassembled WGS sequence"/>
</dbReference>
<evidence type="ECO:0000259" key="3">
    <source>
        <dbReference type="PROSITE" id="PS51762"/>
    </source>
</evidence>
<comment type="similarity">
    <text evidence="1">Belongs to the glycosyl hydrolase 16 family.</text>
</comment>
<evidence type="ECO:0000313" key="4">
    <source>
        <dbReference type="EMBL" id="SDG85837.1"/>
    </source>
</evidence>
<proteinExistence type="evidence at protein level"/>
<dbReference type="CDD" id="cd08023">
    <property type="entry name" value="GH16_laminarinase_like"/>
    <property type="match status" value="1"/>
</dbReference>
<reference evidence="6" key="3">
    <citation type="submission" date="2022-02" db="PDB data bank">
        <title>Crystal structure of multidomain beta-1,3(4)-glucanase.</title>
        <authorList>
            <person name="Jiang Z.Q."/>
            <person name="Ma J.W."/>
        </authorList>
    </citation>
    <scope>X-RAY CRYSTALLOGRAPHY (2.23 ANGSTROMS) OF 27-507 IN COMPLEX WITH CA(2+)</scope>
</reference>
<evidence type="ECO:0000256" key="1">
    <source>
        <dbReference type="ARBA" id="ARBA00006865"/>
    </source>
</evidence>
<feature type="binding site" evidence="6">
    <location>
        <position position="319"/>
    </location>
    <ligand>
        <name>Ca(2+)</name>
        <dbReference type="ChEBI" id="CHEBI:29108"/>
        <label>2</label>
    </ligand>
</feature>
<dbReference type="SUPFAM" id="SSF51695">
    <property type="entry name" value="PLC-like phosphodiesterases"/>
    <property type="match status" value="1"/>
</dbReference>
<dbReference type="SUPFAM" id="SSF49899">
    <property type="entry name" value="Concanavalin A-like lectins/glucanases"/>
    <property type="match status" value="1"/>
</dbReference>
<dbReference type="InterPro" id="IPR000757">
    <property type="entry name" value="Beta-glucanase-like"/>
</dbReference>
<evidence type="ECO:0000259" key="2">
    <source>
        <dbReference type="PROSITE" id="PS51704"/>
    </source>
</evidence>
<dbReference type="InterPro" id="IPR013320">
    <property type="entry name" value="ConA-like_dom_sf"/>
</dbReference>
<protein>
    <submittedName>
        <fullName evidence="4">Glycerophosphoryl diester phosphodiesterase family protein</fullName>
    </submittedName>
</protein>
<dbReference type="EMBL" id="FNCH01000012">
    <property type="protein sequence ID" value="SDG85837.1"/>
    <property type="molecule type" value="Genomic_DNA"/>
</dbReference>
<dbReference type="PDB" id="7WWC">
    <property type="method" value="X-ray"/>
    <property type="resolution" value="2.20 A"/>
    <property type="chains" value="A=28-507"/>
</dbReference>
<dbReference type="InterPro" id="IPR050546">
    <property type="entry name" value="Glycosyl_Hydrlase_16"/>
</dbReference>
<feature type="binding site" evidence="6">
    <location>
        <position position="277"/>
    </location>
    <ligand>
        <name>Ca(2+)</name>
        <dbReference type="ChEBI" id="CHEBI:29108"/>
        <label>2</label>
    </ligand>
</feature>
<name>A0A1G7XNR7_9SPHI</name>
<feature type="binding site" evidence="6">
    <location>
        <position position="279"/>
    </location>
    <ligand>
        <name>Ca(2+)</name>
        <dbReference type="ChEBI" id="CHEBI:29108"/>
        <label>2</label>
    </ligand>
</feature>
<feature type="binding site" evidence="6">
    <location>
        <position position="69"/>
    </location>
    <ligand>
        <name>Ca(2+)</name>
        <dbReference type="ChEBI" id="CHEBI:29108"/>
        <label>1</label>
    </ligand>
</feature>
<dbReference type="PROSITE" id="PS51762">
    <property type="entry name" value="GH16_2"/>
    <property type="match status" value="1"/>
</dbReference>
<evidence type="ECO:0007829" key="7">
    <source>
        <dbReference type="PDB" id="7WWC"/>
    </source>
</evidence>
<feature type="domain" description="GP-PDE" evidence="2">
    <location>
        <begin position="33"/>
        <end position="261"/>
    </location>
</feature>
<dbReference type="Pfam" id="PF00722">
    <property type="entry name" value="Glyco_hydro_16"/>
    <property type="match status" value="1"/>
</dbReference>
<dbReference type="PDB" id="7WW4">
    <property type="method" value="X-ray"/>
    <property type="resolution" value="2.23 A"/>
    <property type="chains" value="A=27-507"/>
</dbReference>
<accession>A0A1G7XNR7</accession>
<feature type="binding site" evidence="6">
    <location>
        <position position="500"/>
    </location>
    <ligand>
        <name>Ca(2+)</name>
        <dbReference type="ChEBI" id="CHEBI:29108"/>
        <label>2</label>
    </ligand>
</feature>
<dbReference type="SMR" id="A0A1G7XNR7"/>
<feature type="domain" description="GH16" evidence="3">
    <location>
        <begin position="259"/>
        <end position="507"/>
    </location>
</feature>
<dbReference type="Gene3D" id="2.60.120.200">
    <property type="match status" value="1"/>
</dbReference>
<dbReference type="GO" id="GO:0046872">
    <property type="term" value="F:metal ion binding"/>
    <property type="evidence" value="ECO:0007669"/>
    <property type="project" value="UniProtKB-KW"/>
</dbReference>
<keyword evidence="6" id="KW-0106">Calcium</keyword>
<evidence type="ECO:0000313" key="5">
    <source>
        <dbReference type="Proteomes" id="UP000199643"/>
    </source>
</evidence>